<dbReference type="STRING" id="311410.LA5095_02028"/>
<reference evidence="4" key="1">
    <citation type="submission" date="2015-07" db="EMBL/GenBank/DDBJ databases">
        <authorList>
            <person name="Rodrigo-Torres Lidia"/>
            <person name="Arahal R.David."/>
        </authorList>
    </citation>
    <scope>NUCLEOTIDE SEQUENCE [LARGE SCALE GENOMIC DNA]</scope>
    <source>
        <strain evidence="4">CECT 5096</strain>
    </source>
</reference>
<dbReference type="AlphaFoldDB" id="A0A0M6ZSW3"/>
<dbReference type="Proteomes" id="UP000049983">
    <property type="component" value="Unassembled WGS sequence"/>
</dbReference>
<evidence type="ECO:0000313" key="4">
    <source>
        <dbReference type="Proteomes" id="UP000049983"/>
    </source>
</evidence>
<name>A0A0M6ZSW3_9HYPH</name>
<feature type="domain" description="SH3b" evidence="2">
    <location>
        <begin position="23"/>
        <end position="88"/>
    </location>
</feature>
<gene>
    <name evidence="3" type="ORF">LA5096_00884</name>
</gene>
<protein>
    <recommendedName>
        <fullName evidence="2">SH3b domain-containing protein</fullName>
    </recommendedName>
</protein>
<dbReference type="RefSeq" id="WP_055114606.1">
    <property type="nucleotide sequence ID" value="NZ_CANKXR010000002.1"/>
</dbReference>
<keyword evidence="1" id="KW-0732">Signal</keyword>
<dbReference type="GeneID" id="97668326"/>
<dbReference type="Pfam" id="PF08239">
    <property type="entry name" value="SH3_3"/>
    <property type="match status" value="1"/>
</dbReference>
<sequence>MMIRLPLAFCAVAMMSMPALAQSGPAIAYTTANLNMRAGPGTNYPVITTVPQGGGVTVFGCTANFSWCDAAFANVKGWVSGKYLSYGVQGSYYGRPIPSAGVYIGVPRYSNNYPIYRRPPAVVRPVQPIYPRYPRRY</sequence>
<evidence type="ECO:0000313" key="3">
    <source>
        <dbReference type="EMBL" id="CTQ65869.1"/>
    </source>
</evidence>
<feature type="signal peptide" evidence="1">
    <location>
        <begin position="1"/>
        <end position="21"/>
    </location>
</feature>
<accession>A0A0M6ZSW3</accession>
<dbReference type="EMBL" id="CXWC01000002">
    <property type="protein sequence ID" value="CTQ65869.1"/>
    <property type="molecule type" value="Genomic_DNA"/>
</dbReference>
<dbReference type="Gene3D" id="2.30.30.40">
    <property type="entry name" value="SH3 Domains"/>
    <property type="match status" value="1"/>
</dbReference>
<keyword evidence="4" id="KW-1185">Reference proteome</keyword>
<evidence type="ECO:0000259" key="2">
    <source>
        <dbReference type="PROSITE" id="PS51781"/>
    </source>
</evidence>
<dbReference type="SMART" id="SM00287">
    <property type="entry name" value="SH3b"/>
    <property type="match status" value="1"/>
</dbReference>
<proteinExistence type="predicted"/>
<feature type="chain" id="PRO_5009787869" description="SH3b domain-containing protein" evidence="1">
    <location>
        <begin position="22"/>
        <end position="137"/>
    </location>
</feature>
<dbReference type="PROSITE" id="PS51781">
    <property type="entry name" value="SH3B"/>
    <property type="match status" value="1"/>
</dbReference>
<dbReference type="InterPro" id="IPR003646">
    <property type="entry name" value="SH3-like_bac-type"/>
</dbReference>
<organism evidence="3 4">
    <name type="scientific">Roseibium album</name>
    <dbReference type="NCBI Taxonomy" id="311410"/>
    <lineage>
        <taxon>Bacteria</taxon>
        <taxon>Pseudomonadati</taxon>
        <taxon>Pseudomonadota</taxon>
        <taxon>Alphaproteobacteria</taxon>
        <taxon>Hyphomicrobiales</taxon>
        <taxon>Stappiaceae</taxon>
        <taxon>Roseibium</taxon>
    </lineage>
</organism>
<evidence type="ECO:0000256" key="1">
    <source>
        <dbReference type="SAM" id="SignalP"/>
    </source>
</evidence>